<feature type="transmembrane region" description="Helical" evidence="1">
    <location>
        <begin position="20"/>
        <end position="40"/>
    </location>
</feature>
<evidence type="ECO:0000313" key="2">
    <source>
        <dbReference type="EMBL" id="MEA1079534.1"/>
    </source>
</evidence>
<reference evidence="2 3" key="1">
    <citation type="submission" date="2023-12" db="EMBL/GenBank/DDBJ databases">
        <title>Marinobacter qingdaonensis sp. nov., isolated from the intertidal sediment of Qingdao, PR China.</title>
        <authorList>
            <person name="Li Y."/>
        </authorList>
    </citation>
    <scope>NUCLEOTIDE SEQUENCE [LARGE SCALE GENOMIC DNA]</scope>
    <source>
        <strain evidence="2 3">ASW11-75</strain>
    </source>
</reference>
<keyword evidence="1" id="KW-0812">Transmembrane</keyword>
<organism evidence="2 3">
    <name type="scientific">Marinobacter qingdaonensis</name>
    <dbReference type="NCBI Taxonomy" id="3108486"/>
    <lineage>
        <taxon>Bacteria</taxon>
        <taxon>Pseudomonadati</taxon>
        <taxon>Pseudomonadota</taxon>
        <taxon>Gammaproteobacteria</taxon>
        <taxon>Pseudomonadales</taxon>
        <taxon>Marinobacteraceae</taxon>
        <taxon>Marinobacter</taxon>
    </lineage>
</organism>
<proteinExistence type="predicted"/>
<keyword evidence="3" id="KW-1185">Reference proteome</keyword>
<protein>
    <submittedName>
        <fullName evidence="2">Uncharacterized protein</fullName>
    </submittedName>
</protein>
<sequence>MNLNLEVQRKKWANRRRMAWMSFIAILVIGVLSFVFPAAAEQSSGVLGAVVALLGAIVLGYLGFSSWDDVRTQEGAYER</sequence>
<dbReference type="RefSeq" id="WP_322854054.1">
    <property type="nucleotide sequence ID" value="NZ_JAYDCJ010000001.1"/>
</dbReference>
<name>A0ABU5NUQ7_9GAMM</name>
<feature type="transmembrane region" description="Helical" evidence="1">
    <location>
        <begin position="46"/>
        <end position="64"/>
    </location>
</feature>
<dbReference type="Proteomes" id="UP001305746">
    <property type="component" value="Unassembled WGS sequence"/>
</dbReference>
<evidence type="ECO:0000313" key="3">
    <source>
        <dbReference type="Proteomes" id="UP001305746"/>
    </source>
</evidence>
<gene>
    <name evidence="2" type="ORF">U5822_02560</name>
</gene>
<comment type="caution">
    <text evidence="2">The sequence shown here is derived from an EMBL/GenBank/DDBJ whole genome shotgun (WGS) entry which is preliminary data.</text>
</comment>
<accession>A0ABU5NUQ7</accession>
<dbReference type="EMBL" id="JAYDCJ010000001">
    <property type="protein sequence ID" value="MEA1079534.1"/>
    <property type="molecule type" value="Genomic_DNA"/>
</dbReference>
<keyword evidence="1" id="KW-1133">Transmembrane helix</keyword>
<evidence type="ECO:0000256" key="1">
    <source>
        <dbReference type="SAM" id="Phobius"/>
    </source>
</evidence>
<keyword evidence="1" id="KW-0472">Membrane</keyword>